<reference evidence="1" key="1">
    <citation type="submission" date="2015-05" db="EMBL/GenBank/DDBJ databases">
        <title>Permanent draft genome of Rhodopirellula islandicus K833.</title>
        <authorList>
            <person name="Kizina J."/>
            <person name="Richter M."/>
            <person name="Glockner F.O."/>
            <person name="Harder J."/>
        </authorList>
    </citation>
    <scope>NUCLEOTIDE SEQUENCE [LARGE SCALE GENOMIC DNA]</scope>
    <source>
        <strain evidence="1">K833</strain>
    </source>
</reference>
<dbReference type="Proteomes" id="UP000036367">
    <property type="component" value="Unassembled WGS sequence"/>
</dbReference>
<proteinExistence type="predicted"/>
<keyword evidence="2" id="KW-1185">Reference proteome</keyword>
<evidence type="ECO:0000313" key="2">
    <source>
        <dbReference type="Proteomes" id="UP000036367"/>
    </source>
</evidence>
<gene>
    <name evidence="1" type="ORF">RISK_004133</name>
</gene>
<organism evidence="1 2">
    <name type="scientific">Rhodopirellula islandica</name>
    <dbReference type="NCBI Taxonomy" id="595434"/>
    <lineage>
        <taxon>Bacteria</taxon>
        <taxon>Pseudomonadati</taxon>
        <taxon>Planctomycetota</taxon>
        <taxon>Planctomycetia</taxon>
        <taxon>Pirellulales</taxon>
        <taxon>Pirellulaceae</taxon>
        <taxon>Rhodopirellula</taxon>
    </lineage>
</organism>
<dbReference type="AlphaFoldDB" id="A0A0J1BB40"/>
<protein>
    <submittedName>
        <fullName evidence="1">Uncharacterized protein</fullName>
    </submittedName>
</protein>
<name>A0A0J1BB40_RHOIS</name>
<sequence>MQAICHVVESLPVMPQCGLTHHLHSGNRREHPDAGNQNG</sequence>
<evidence type="ECO:0000313" key="1">
    <source>
        <dbReference type="EMBL" id="KLU03726.1"/>
    </source>
</evidence>
<dbReference type="EMBL" id="LECT01000031">
    <property type="protein sequence ID" value="KLU03726.1"/>
    <property type="molecule type" value="Genomic_DNA"/>
</dbReference>
<accession>A0A0J1BB40</accession>
<comment type="caution">
    <text evidence="1">The sequence shown here is derived from an EMBL/GenBank/DDBJ whole genome shotgun (WGS) entry which is preliminary data.</text>
</comment>